<comment type="caution">
    <text evidence="2">The sequence shown here is derived from an EMBL/GenBank/DDBJ whole genome shotgun (WGS) entry which is preliminary data.</text>
</comment>
<evidence type="ECO:0000313" key="2">
    <source>
        <dbReference type="EMBL" id="RAK23051.1"/>
    </source>
</evidence>
<protein>
    <recommendedName>
        <fullName evidence="1">Actin homologue MreB-like C-terminal domain-containing protein</fullName>
    </recommendedName>
</protein>
<organism evidence="2 3">
    <name type="scientific">Paranoxybacillus vitaminiphilus</name>
    <dbReference type="NCBI Taxonomy" id="581036"/>
    <lineage>
        <taxon>Bacteria</taxon>
        <taxon>Bacillati</taxon>
        <taxon>Bacillota</taxon>
        <taxon>Bacilli</taxon>
        <taxon>Bacillales</taxon>
        <taxon>Anoxybacillaceae</taxon>
        <taxon>Paranoxybacillus</taxon>
    </lineage>
</organism>
<dbReference type="InterPro" id="IPR049067">
    <property type="entry name" value="MreB-like_C"/>
</dbReference>
<sequence length="155" mass="17565">MDIGSLNTTFIAFDHLIPQYNKTTSSELGISFLRAKVAEVLGTKYGTIISDSASEQALRNQYLYMYGEKKEESHELIKREMTAHVKAIINFARSRKISLESEKVIVVGGGSLLLRATIAHFLPHALLSNDPIWETVKTFLYILEVKWNAKKKLQH</sequence>
<name>A0A327YR90_9BACL</name>
<dbReference type="RefSeq" id="WP_111643434.1">
    <property type="nucleotide sequence ID" value="NZ_QLMH01000001.1"/>
</dbReference>
<dbReference type="InterPro" id="IPR043129">
    <property type="entry name" value="ATPase_NBD"/>
</dbReference>
<evidence type="ECO:0000259" key="1">
    <source>
        <dbReference type="Pfam" id="PF21522"/>
    </source>
</evidence>
<dbReference type="EMBL" id="QLMH01000001">
    <property type="protein sequence ID" value="RAK23051.1"/>
    <property type="molecule type" value="Genomic_DNA"/>
</dbReference>
<dbReference type="AlphaFoldDB" id="A0A327YR90"/>
<dbReference type="Pfam" id="PF21522">
    <property type="entry name" value="MreB-like_C"/>
    <property type="match status" value="1"/>
</dbReference>
<feature type="domain" description="Actin homologue MreB-like C-terminal" evidence="1">
    <location>
        <begin position="2"/>
        <end position="118"/>
    </location>
</feature>
<dbReference type="Proteomes" id="UP000248555">
    <property type="component" value="Unassembled WGS sequence"/>
</dbReference>
<dbReference type="SUPFAM" id="SSF53067">
    <property type="entry name" value="Actin-like ATPase domain"/>
    <property type="match status" value="1"/>
</dbReference>
<dbReference type="Gene3D" id="3.30.420.40">
    <property type="match status" value="1"/>
</dbReference>
<proteinExistence type="predicted"/>
<accession>A0A327YR90</accession>
<gene>
    <name evidence="2" type="ORF">B0I26_1012</name>
</gene>
<evidence type="ECO:0000313" key="3">
    <source>
        <dbReference type="Proteomes" id="UP000248555"/>
    </source>
</evidence>
<reference evidence="2 3" key="1">
    <citation type="submission" date="2018-06" db="EMBL/GenBank/DDBJ databases">
        <title>Genomic Encyclopedia of Type Strains, Phase III (KMG-III): the genomes of soil and plant-associated and newly described type strains.</title>
        <authorList>
            <person name="Whitman W."/>
        </authorList>
    </citation>
    <scope>NUCLEOTIDE SEQUENCE [LARGE SCALE GENOMIC DNA]</scope>
    <source>
        <strain evidence="2 3">CGMCC 1.8979</strain>
    </source>
</reference>
<dbReference type="OrthoDB" id="1883643at2"/>
<keyword evidence="3" id="KW-1185">Reference proteome</keyword>